<evidence type="ECO:0000256" key="2">
    <source>
        <dbReference type="SAM" id="MobiDB-lite"/>
    </source>
</evidence>
<organism evidence="3">
    <name type="scientific">Zea mays</name>
    <name type="common">Maize</name>
    <dbReference type="NCBI Taxonomy" id="4577"/>
    <lineage>
        <taxon>Eukaryota</taxon>
        <taxon>Viridiplantae</taxon>
        <taxon>Streptophyta</taxon>
        <taxon>Embryophyta</taxon>
        <taxon>Tracheophyta</taxon>
        <taxon>Spermatophyta</taxon>
        <taxon>Magnoliopsida</taxon>
        <taxon>Liliopsida</taxon>
        <taxon>Poales</taxon>
        <taxon>Poaceae</taxon>
        <taxon>PACMAD clade</taxon>
        <taxon>Panicoideae</taxon>
        <taxon>Andropogonodae</taxon>
        <taxon>Andropogoneae</taxon>
        <taxon>Tripsacinae</taxon>
        <taxon>Zea</taxon>
    </lineage>
</organism>
<dbReference type="HOGENOM" id="CLU_1557524_0_0_1"/>
<accession>C0HED4</accession>
<reference evidence="3" key="1">
    <citation type="journal article" date="2009" name="PLoS Genet.">
        <title>Sequencing, mapping, and analysis of 27,455 maize full-length cDNAs.</title>
        <authorList>
            <person name="Soderlund C."/>
            <person name="Descour A."/>
            <person name="Kudrna D."/>
            <person name="Bomhoff M."/>
            <person name="Boyd L."/>
            <person name="Currie J."/>
            <person name="Angelova A."/>
            <person name="Collura K."/>
            <person name="Wissotski M."/>
            <person name="Ashley E."/>
            <person name="Morrow D."/>
            <person name="Fernandes J."/>
            <person name="Walbot V."/>
            <person name="Yu Y."/>
        </authorList>
    </citation>
    <scope>NUCLEOTIDE SEQUENCE</scope>
    <source>
        <strain evidence="3">B73</strain>
    </source>
</reference>
<dbReference type="EMBL" id="BT060690">
    <property type="protein sequence ID" value="ACN25387.1"/>
    <property type="molecule type" value="mRNA"/>
</dbReference>
<feature type="compositionally biased region" description="Low complexity" evidence="2">
    <location>
        <begin position="9"/>
        <end position="28"/>
    </location>
</feature>
<proteinExistence type="evidence at transcript level"/>
<name>C0HED4_MAIZE</name>
<dbReference type="GO" id="GO:0004722">
    <property type="term" value="F:protein serine/threonine phosphatase activity"/>
    <property type="evidence" value="ECO:0007669"/>
    <property type="project" value="UniProtKB-EC"/>
</dbReference>
<evidence type="ECO:0000256" key="1">
    <source>
        <dbReference type="ARBA" id="ARBA00013081"/>
    </source>
</evidence>
<dbReference type="PROSITE" id="PS51257">
    <property type="entry name" value="PROKAR_LIPOPROTEIN"/>
    <property type="match status" value="1"/>
</dbReference>
<dbReference type="EC" id="3.1.3.16" evidence="1"/>
<evidence type="ECO:0000313" key="3">
    <source>
        <dbReference type="EMBL" id="ACN25387.1"/>
    </source>
</evidence>
<dbReference type="AlphaFoldDB" id="C0HED4"/>
<dbReference type="ExpressionAtlas" id="C0HED4">
    <property type="expression patterns" value="baseline and differential"/>
</dbReference>
<protein>
    <recommendedName>
        <fullName evidence="1">protein-serine/threonine phosphatase</fullName>
        <ecNumber evidence="1">3.1.3.16</ecNumber>
    </recommendedName>
</protein>
<dbReference type="SUPFAM" id="SSF81606">
    <property type="entry name" value="PP2C-like"/>
    <property type="match status" value="1"/>
</dbReference>
<dbReference type="Gene3D" id="3.60.40.10">
    <property type="entry name" value="PPM-type phosphatase domain"/>
    <property type="match status" value="1"/>
</dbReference>
<sequence>MVGRMERQTASSSASCSPAAAATTSSSSCGGKKRPDILNMIRNASCLNSSSADTGKGRSKLSTNKVTHGFHLVEGKSGHDMEDYHVAEYKYVKNHELGLFAIFDGHLGDKVPSYLKANLFSNIMKEVSVTIVFVFCVGDQGILFSFTIRIPSLSFPYSGYCSLSSGLALKKQ</sequence>
<dbReference type="InterPro" id="IPR036457">
    <property type="entry name" value="PPM-type-like_dom_sf"/>
</dbReference>
<feature type="region of interest" description="Disordered" evidence="2">
    <location>
        <begin position="1"/>
        <end position="31"/>
    </location>
</feature>